<dbReference type="SUPFAM" id="SSF56925">
    <property type="entry name" value="OMPA-like"/>
    <property type="match status" value="1"/>
</dbReference>
<sequence length="180" mass="18513">MSRSLIALAALATISAPAFAQGLYADAGYTFINIDVDEPGVSGDVDLGALAGHVGYNFSEWFALEGEALIGVQDEDASFGGINASVGLNYLVGAYAKGQVPLGERVNLYARAGLVQAEIEAEVSGGGFSGSDSATESGVGYGAGGEFMLTPALGIRGDYTRYDIDDTEADAFTVAAVFRF</sequence>
<evidence type="ECO:0000313" key="4">
    <source>
        <dbReference type="EMBL" id="RIJ32406.1"/>
    </source>
</evidence>
<evidence type="ECO:0000256" key="1">
    <source>
        <dbReference type="ARBA" id="ARBA00022729"/>
    </source>
</evidence>
<gene>
    <name evidence="4" type="ORF">D1223_00650</name>
</gene>
<evidence type="ECO:0000259" key="3">
    <source>
        <dbReference type="Pfam" id="PF13505"/>
    </source>
</evidence>
<comment type="caution">
    <text evidence="4">The sequence shown here is derived from an EMBL/GenBank/DDBJ whole genome shotgun (WGS) entry which is preliminary data.</text>
</comment>
<evidence type="ECO:0000256" key="2">
    <source>
        <dbReference type="SAM" id="SignalP"/>
    </source>
</evidence>
<dbReference type="Pfam" id="PF13505">
    <property type="entry name" value="OMP_b-brl"/>
    <property type="match status" value="1"/>
</dbReference>
<feature type="chain" id="PRO_5017372044" evidence="2">
    <location>
        <begin position="21"/>
        <end position="180"/>
    </location>
</feature>
<dbReference type="EMBL" id="QWFX01000005">
    <property type="protein sequence ID" value="RIJ32406.1"/>
    <property type="molecule type" value="Genomic_DNA"/>
</dbReference>
<dbReference type="InterPro" id="IPR011250">
    <property type="entry name" value="OMP/PagP_B-barrel"/>
</dbReference>
<keyword evidence="5" id="KW-1185">Reference proteome</keyword>
<dbReference type="RefSeq" id="WP_119374487.1">
    <property type="nucleotide sequence ID" value="NZ_QWFX01000005.1"/>
</dbReference>
<accession>A0A399RL52</accession>
<dbReference type="Gene3D" id="2.40.160.20">
    <property type="match status" value="1"/>
</dbReference>
<dbReference type="Proteomes" id="UP000266385">
    <property type="component" value="Unassembled WGS sequence"/>
</dbReference>
<proteinExistence type="predicted"/>
<dbReference type="AlphaFoldDB" id="A0A399RL52"/>
<feature type="signal peptide" evidence="2">
    <location>
        <begin position="1"/>
        <end position="20"/>
    </location>
</feature>
<keyword evidence="1 2" id="KW-0732">Signal</keyword>
<reference evidence="4 5" key="1">
    <citation type="submission" date="2018-08" db="EMBL/GenBank/DDBJ databases">
        <title>Henriciella mobilis sp. nov., isolated from seawater.</title>
        <authorList>
            <person name="Cheng H."/>
            <person name="Wu Y.-H."/>
            <person name="Xu X.-W."/>
            <person name="Guo L.-L."/>
        </authorList>
    </citation>
    <scope>NUCLEOTIDE SEQUENCE [LARGE SCALE GENOMIC DNA]</scope>
    <source>
        <strain evidence="4 5">JN25</strain>
    </source>
</reference>
<evidence type="ECO:0000313" key="5">
    <source>
        <dbReference type="Proteomes" id="UP000266385"/>
    </source>
</evidence>
<protein>
    <submittedName>
        <fullName evidence="4">Porin family protein</fullName>
    </submittedName>
</protein>
<feature type="domain" description="Outer membrane protein beta-barrel" evidence="3">
    <location>
        <begin position="6"/>
        <end position="180"/>
    </location>
</feature>
<dbReference type="InterPro" id="IPR027385">
    <property type="entry name" value="Beta-barrel_OMP"/>
</dbReference>
<name>A0A399RL52_9PROT</name>
<dbReference type="OrthoDB" id="7173051at2"/>
<organism evidence="4 5">
    <name type="scientific">Henriciella mobilis</name>
    <dbReference type="NCBI Taxonomy" id="2305467"/>
    <lineage>
        <taxon>Bacteria</taxon>
        <taxon>Pseudomonadati</taxon>
        <taxon>Pseudomonadota</taxon>
        <taxon>Alphaproteobacteria</taxon>
        <taxon>Hyphomonadales</taxon>
        <taxon>Hyphomonadaceae</taxon>
        <taxon>Henriciella</taxon>
    </lineage>
</organism>